<dbReference type="Gene3D" id="1.10.510.10">
    <property type="entry name" value="Transferase(Phosphotransferase) domain 1"/>
    <property type="match status" value="1"/>
</dbReference>
<dbReference type="Gene3D" id="3.30.200.20">
    <property type="entry name" value="Phosphorylase Kinase, domain 1"/>
    <property type="match status" value="1"/>
</dbReference>
<gene>
    <name evidence="12" type="primary">SKY1</name>
    <name evidence="12" type="ORF">RSOLAG22IIIB_00848</name>
</gene>
<keyword evidence="6 9" id="KW-0067">ATP-binding</keyword>
<dbReference type="SUPFAM" id="SSF56112">
    <property type="entry name" value="Protein kinase-like (PK-like)"/>
    <property type="match status" value="1"/>
</dbReference>
<dbReference type="PROSITE" id="PS00108">
    <property type="entry name" value="PROTEIN_KINASE_ST"/>
    <property type="match status" value="1"/>
</dbReference>
<dbReference type="SMART" id="SM00220">
    <property type="entry name" value="S_TKc"/>
    <property type="match status" value="1"/>
</dbReference>
<dbReference type="CDD" id="cd14136">
    <property type="entry name" value="STKc_SRPK"/>
    <property type="match status" value="1"/>
</dbReference>
<feature type="compositionally biased region" description="Basic and acidic residues" evidence="10">
    <location>
        <begin position="325"/>
        <end position="334"/>
    </location>
</feature>
<keyword evidence="13" id="KW-1185">Reference proteome</keyword>
<dbReference type="PANTHER" id="PTHR47634:SF9">
    <property type="entry name" value="PROTEIN KINASE DOMAIN-CONTAINING PROTEIN-RELATED"/>
    <property type="match status" value="1"/>
</dbReference>
<evidence type="ECO:0000256" key="7">
    <source>
        <dbReference type="ARBA" id="ARBA00047899"/>
    </source>
</evidence>
<keyword evidence="2" id="KW-0723">Serine/threonine-protein kinase</keyword>
<evidence type="ECO:0000256" key="4">
    <source>
        <dbReference type="ARBA" id="ARBA00022741"/>
    </source>
</evidence>
<evidence type="ECO:0000313" key="13">
    <source>
        <dbReference type="Proteomes" id="UP000044841"/>
    </source>
</evidence>
<evidence type="ECO:0000256" key="1">
    <source>
        <dbReference type="ARBA" id="ARBA00012513"/>
    </source>
</evidence>
<feature type="region of interest" description="Disordered" evidence="10">
    <location>
        <begin position="1"/>
        <end position="20"/>
    </location>
</feature>
<dbReference type="EC" id="2.7.11.1" evidence="1"/>
<dbReference type="PANTHER" id="PTHR47634">
    <property type="entry name" value="PROTEIN KINASE DOMAIN-CONTAINING PROTEIN-RELATED"/>
    <property type="match status" value="1"/>
</dbReference>
<evidence type="ECO:0000256" key="10">
    <source>
        <dbReference type="SAM" id="MobiDB-lite"/>
    </source>
</evidence>
<dbReference type="GO" id="GO:0050684">
    <property type="term" value="P:regulation of mRNA processing"/>
    <property type="evidence" value="ECO:0007669"/>
    <property type="project" value="TreeGrafter"/>
</dbReference>
<dbReference type="GO" id="GO:0000245">
    <property type="term" value="P:spliceosomal complex assembly"/>
    <property type="evidence" value="ECO:0007669"/>
    <property type="project" value="TreeGrafter"/>
</dbReference>
<comment type="catalytic activity">
    <reaction evidence="7">
        <text>L-threonyl-[protein] + ATP = O-phospho-L-threonyl-[protein] + ADP + H(+)</text>
        <dbReference type="Rhea" id="RHEA:46608"/>
        <dbReference type="Rhea" id="RHEA-COMP:11060"/>
        <dbReference type="Rhea" id="RHEA-COMP:11605"/>
        <dbReference type="ChEBI" id="CHEBI:15378"/>
        <dbReference type="ChEBI" id="CHEBI:30013"/>
        <dbReference type="ChEBI" id="CHEBI:30616"/>
        <dbReference type="ChEBI" id="CHEBI:61977"/>
        <dbReference type="ChEBI" id="CHEBI:456216"/>
        <dbReference type="EC" id="2.7.11.1"/>
    </reaction>
</comment>
<feature type="compositionally biased region" description="Low complexity" evidence="10">
    <location>
        <begin position="625"/>
        <end position="646"/>
    </location>
</feature>
<keyword evidence="4 9" id="KW-0547">Nucleotide-binding</keyword>
<dbReference type="FunFam" id="1.10.510.10:FF:000409">
    <property type="entry name" value="CMGC/SRPK protein kinase"/>
    <property type="match status" value="1"/>
</dbReference>
<dbReference type="Proteomes" id="UP000044841">
    <property type="component" value="Unassembled WGS sequence"/>
</dbReference>
<dbReference type="PROSITE" id="PS00107">
    <property type="entry name" value="PROTEIN_KINASE_ATP"/>
    <property type="match status" value="1"/>
</dbReference>
<evidence type="ECO:0000256" key="6">
    <source>
        <dbReference type="ARBA" id="ARBA00022840"/>
    </source>
</evidence>
<evidence type="ECO:0000313" key="12">
    <source>
        <dbReference type="EMBL" id="CUA72185.1"/>
    </source>
</evidence>
<organism evidence="12 13">
    <name type="scientific">Rhizoctonia solani</name>
    <dbReference type="NCBI Taxonomy" id="456999"/>
    <lineage>
        <taxon>Eukaryota</taxon>
        <taxon>Fungi</taxon>
        <taxon>Dikarya</taxon>
        <taxon>Basidiomycota</taxon>
        <taxon>Agaricomycotina</taxon>
        <taxon>Agaricomycetes</taxon>
        <taxon>Cantharellales</taxon>
        <taxon>Ceratobasidiaceae</taxon>
        <taxon>Rhizoctonia</taxon>
    </lineage>
</organism>
<dbReference type="GO" id="GO:0005634">
    <property type="term" value="C:nucleus"/>
    <property type="evidence" value="ECO:0007669"/>
    <property type="project" value="TreeGrafter"/>
</dbReference>
<sequence>MNTSKGNPSPKHKTPGAVPVAMKPSVYDRLAGAGGGAALAGASVLPSPINSVTNSSGTGSLMTEDEEDWEDYVKGGYHPVQIGDTFSDGRYTVVRKLGWGHFSTVWLAKDSKQNRHVALKVVKSAPRYTETALDEIKLLQRLISGDVNHPGRRHVIGFLDHFRHKGPNGNHVCMVFEVLGENLLGLIKRHQAKGVPVHLVKQISKQILLGLDYMHRQCGVIHTDLKPENVLICIDDVEAVVQAELESSQNTQAPTKIVGVPPSRGRGGNQTPRSESIFITGSRPLPSPSSSYGTSPAFDKWAFGMSRIDRNDDEKGQESANGTLDKSETKTDSVERAMGGVSMHDSPGPITKPTIAAGPSLLTRNAPADLHSPQQPTPSSSNGKSTSSPSPHGPGAIKAQVVAADASPSSPTLPETRTSPPLDPAALSERITVKIADLGNACWTDHHFTDDIQTRQYRCPEVILGAKWGTSADVWSAACVIFELLTGGDYLFDPQSGTKYSKDDDHIAQIIELLGEFPKSIAFSGKYSAEFFNRKGELRHIHKLRFWPVESVLHDKYLLSRADSDLIASFLTPMMNLHPEKRARAIDMVDHPWLDGIIVQGELDVLKAERDRERGRSGTRGGGSSSRSATGSGSKSKSKSGSQRRPSGPRDHKKDVQALNEAAAIDALRPVDEAALLGGNV</sequence>
<feature type="compositionally biased region" description="Low complexity" evidence="10">
    <location>
        <begin position="377"/>
        <end position="390"/>
    </location>
</feature>
<protein>
    <recommendedName>
        <fullName evidence="1">non-specific serine/threonine protein kinase</fullName>
        <ecNumber evidence="1">2.7.11.1</ecNumber>
    </recommendedName>
</protein>
<feature type="region of interest" description="Disordered" evidence="10">
    <location>
        <begin position="363"/>
        <end position="425"/>
    </location>
</feature>
<evidence type="ECO:0000256" key="2">
    <source>
        <dbReference type="ARBA" id="ARBA00022527"/>
    </source>
</evidence>
<dbReference type="FunFam" id="3.30.200.20:FF:000076">
    <property type="entry name" value="CMGC/SRPK protein kinase"/>
    <property type="match status" value="1"/>
</dbReference>
<feature type="region of interest" description="Disordered" evidence="10">
    <location>
        <begin position="246"/>
        <end position="293"/>
    </location>
</feature>
<evidence type="ECO:0000256" key="5">
    <source>
        <dbReference type="ARBA" id="ARBA00022777"/>
    </source>
</evidence>
<dbReference type="InterPro" id="IPR051334">
    <property type="entry name" value="SRPK"/>
</dbReference>
<dbReference type="GO" id="GO:0004674">
    <property type="term" value="F:protein serine/threonine kinase activity"/>
    <property type="evidence" value="ECO:0007669"/>
    <property type="project" value="UniProtKB-KW"/>
</dbReference>
<dbReference type="EMBL" id="CYGV01001289">
    <property type="protein sequence ID" value="CUA72185.1"/>
    <property type="molecule type" value="Genomic_DNA"/>
</dbReference>
<feature type="binding site" evidence="9">
    <location>
        <position position="120"/>
    </location>
    <ligand>
        <name>ATP</name>
        <dbReference type="ChEBI" id="CHEBI:30616"/>
    </ligand>
</feature>
<dbReference type="GO" id="GO:0005737">
    <property type="term" value="C:cytoplasm"/>
    <property type="evidence" value="ECO:0007669"/>
    <property type="project" value="TreeGrafter"/>
</dbReference>
<keyword evidence="3" id="KW-0808">Transferase</keyword>
<feature type="compositionally biased region" description="Polar residues" evidence="10">
    <location>
        <begin position="269"/>
        <end position="279"/>
    </location>
</feature>
<keyword evidence="5" id="KW-0418">Kinase</keyword>
<reference evidence="12 13" key="1">
    <citation type="submission" date="2015-07" db="EMBL/GenBank/DDBJ databases">
        <authorList>
            <person name="Noorani M."/>
        </authorList>
    </citation>
    <scope>NUCLEOTIDE SEQUENCE [LARGE SCALE GENOMIC DNA]</scope>
    <source>
        <strain evidence="12">BBA 69670</strain>
    </source>
</reference>
<evidence type="ECO:0000259" key="11">
    <source>
        <dbReference type="PROSITE" id="PS50011"/>
    </source>
</evidence>
<evidence type="ECO:0000256" key="3">
    <source>
        <dbReference type="ARBA" id="ARBA00022679"/>
    </source>
</evidence>
<name>A0A0K6G0Y2_9AGAM</name>
<dbReference type="Pfam" id="PF00069">
    <property type="entry name" value="Pkinase"/>
    <property type="match status" value="2"/>
</dbReference>
<proteinExistence type="predicted"/>
<comment type="catalytic activity">
    <reaction evidence="8">
        <text>L-seryl-[protein] + ATP = O-phospho-L-seryl-[protein] + ADP + H(+)</text>
        <dbReference type="Rhea" id="RHEA:17989"/>
        <dbReference type="Rhea" id="RHEA-COMP:9863"/>
        <dbReference type="Rhea" id="RHEA-COMP:11604"/>
        <dbReference type="ChEBI" id="CHEBI:15378"/>
        <dbReference type="ChEBI" id="CHEBI:29999"/>
        <dbReference type="ChEBI" id="CHEBI:30616"/>
        <dbReference type="ChEBI" id="CHEBI:83421"/>
        <dbReference type="ChEBI" id="CHEBI:456216"/>
        <dbReference type="EC" id="2.7.11.1"/>
    </reaction>
</comment>
<dbReference type="GO" id="GO:0005524">
    <property type="term" value="F:ATP binding"/>
    <property type="evidence" value="ECO:0007669"/>
    <property type="project" value="UniProtKB-UniRule"/>
</dbReference>
<dbReference type="InterPro" id="IPR017441">
    <property type="entry name" value="Protein_kinase_ATP_BS"/>
</dbReference>
<dbReference type="PROSITE" id="PS50011">
    <property type="entry name" value="PROTEIN_KINASE_DOM"/>
    <property type="match status" value="1"/>
</dbReference>
<dbReference type="AlphaFoldDB" id="A0A0K6G0Y2"/>
<feature type="region of interest" description="Disordered" evidence="10">
    <location>
        <begin position="609"/>
        <end position="663"/>
    </location>
</feature>
<feature type="compositionally biased region" description="Polar residues" evidence="10">
    <location>
        <begin position="407"/>
        <end position="419"/>
    </location>
</feature>
<dbReference type="InterPro" id="IPR008271">
    <property type="entry name" value="Ser/Thr_kinase_AS"/>
</dbReference>
<dbReference type="InterPro" id="IPR011009">
    <property type="entry name" value="Kinase-like_dom_sf"/>
</dbReference>
<evidence type="ECO:0000256" key="8">
    <source>
        <dbReference type="ARBA" id="ARBA00048679"/>
    </source>
</evidence>
<dbReference type="InterPro" id="IPR000719">
    <property type="entry name" value="Prot_kinase_dom"/>
</dbReference>
<feature type="region of interest" description="Disordered" evidence="10">
    <location>
        <begin position="309"/>
        <end position="334"/>
    </location>
</feature>
<feature type="domain" description="Protein kinase" evidence="11">
    <location>
        <begin position="91"/>
        <end position="594"/>
    </location>
</feature>
<accession>A0A0K6G0Y2</accession>
<evidence type="ECO:0000256" key="9">
    <source>
        <dbReference type="PROSITE-ProRule" id="PRU10141"/>
    </source>
</evidence>